<accession>A0A0P0IB17</accession>
<dbReference type="AlphaFoldDB" id="A0A0P0IB17"/>
<sequence>MTAPPMVAVTGATGPIGAEICRALARTIPVVVGLYRSRHDRADALGAEIAAAGGDFRPLRCDLLEPDGPQRAVRDLKATAGAPTVVVLAAGAKVRGPALTARPDAVGPLLHLNVAAQIEFARLTLKDMIKARHGRIVVIGSRAGQAGLPGQAAYAASKAALAAWAASLAGEVGGFGITVNVVSPGAMEDRDSYSAEEQHRVVERIGCARLGTPRDVAAAVAFLASAEAAYINGTTLAVDGGARF</sequence>
<dbReference type="SUPFAM" id="SSF51735">
    <property type="entry name" value="NAD(P)-binding Rossmann-fold domains"/>
    <property type="match status" value="1"/>
</dbReference>
<dbReference type="CDD" id="cd05233">
    <property type="entry name" value="SDR_c"/>
    <property type="match status" value="1"/>
</dbReference>
<dbReference type="Gene3D" id="3.40.50.720">
    <property type="entry name" value="NAD(P)-binding Rossmann-like Domain"/>
    <property type="match status" value="1"/>
</dbReference>
<evidence type="ECO:0000256" key="2">
    <source>
        <dbReference type="ARBA" id="ARBA00023002"/>
    </source>
</evidence>
<gene>
    <name evidence="3" type="primary">fabG_1</name>
    <name evidence="3" type="ORF">BVIRIDIS_30990</name>
</gene>
<evidence type="ECO:0000313" key="3">
    <source>
        <dbReference type="EMBL" id="CUU44053.1"/>
    </source>
</evidence>
<dbReference type="GO" id="GO:0004316">
    <property type="term" value="F:3-oxoacyl-[acyl-carrier-protein] reductase (NADPH) activity"/>
    <property type="evidence" value="ECO:0007669"/>
    <property type="project" value="UniProtKB-EC"/>
</dbReference>
<keyword evidence="2 3" id="KW-0560">Oxidoreductase</keyword>
<dbReference type="STRING" id="1079.BVIR_332"/>
<dbReference type="PANTHER" id="PTHR42760:SF133">
    <property type="entry name" value="3-OXOACYL-[ACYL-CARRIER-PROTEIN] REDUCTASE"/>
    <property type="match status" value="1"/>
</dbReference>
<dbReference type="RefSeq" id="WP_060832942.1">
    <property type="nucleotide sequence ID" value="NZ_AP014854.2"/>
</dbReference>
<dbReference type="EC" id="1.1.1.100" evidence="3"/>
<evidence type="ECO:0000256" key="1">
    <source>
        <dbReference type="ARBA" id="ARBA00006484"/>
    </source>
</evidence>
<dbReference type="OrthoDB" id="9779623at2"/>
<dbReference type="PROSITE" id="PS00061">
    <property type="entry name" value="ADH_SHORT"/>
    <property type="match status" value="1"/>
</dbReference>
<dbReference type="InterPro" id="IPR020904">
    <property type="entry name" value="Sc_DH/Rdtase_CS"/>
</dbReference>
<comment type="similarity">
    <text evidence="1">Belongs to the short-chain dehydrogenases/reductases (SDR) family.</text>
</comment>
<dbReference type="PANTHER" id="PTHR42760">
    <property type="entry name" value="SHORT-CHAIN DEHYDROGENASES/REDUCTASES FAMILY MEMBER"/>
    <property type="match status" value="1"/>
</dbReference>
<dbReference type="InterPro" id="IPR036291">
    <property type="entry name" value="NAD(P)-bd_dom_sf"/>
</dbReference>
<dbReference type="Pfam" id="PF13561">
    <property type="entry name" value="adh_short_C2"/>
    <property type="match status" value="1"/>
</dbReference>
<dbReference type="Proteomes" id="UP000065734">
    <property type="component" value="Chromosome I"/>
</dbReference>
<dbReference type="KEGG" id="bvr:BVIR_332"/>
<evidence type="ECO:0000313" key="4">
    <source>
        <dbReference type="Proteomes" id="UP000065734"/>
    </source>
</evidence>
<dbReference type="EMBL" id="LN907867">
    <property type="protein sequence ID" value="CUU44053.1"/>
    <property type="molecule type" value="Genomic_DNA"/>
</dbReference>
<dbReference type="PRINTS" id="PR00081">
    <property type="entry name" value="GDHRDH"/>
</dbReference>
<keyword evidence="4" id="KW-1185">Reference proteome</keyword>
<organism evidence="3 4">
    <name type="scientific">Blastochloris viridis</name>
    <name type="common">Rhodopseudomonas viridis</name>
    <dbReference type="NCBI Taxonomy" id="1079"/>
    <lineage>
        <taxon>Bacteria</taxon>
        <taxon>Pseudomonadati</taxon>
        <taxon>Pseudomonadota</taxon>
        <taxon>Alphaproteobacteria</taxon>
        <taxon>Hyphomicrobiales</taxon>
        <taxon>Blastochloridaceae</taxon>
        <taxon>Blastochloris</taxon>
    </lineage>
</organism>
<dbReference type="InterPro" id="IPR002347">
    <property type="entry name" value="SDR_fam"/>
</dbReference>
<proteinExistence type="inferred from homology"/>
<name>A0A0P0IB17_BLAVI</name>
<protein>
    <submittedName>
        <fullName evidence="3">3-oxoacyl-[acyl-carrier-protein] reductase FabG</fullName>
        <ecNumber evidence="3">1.1.1.100</ecNumber>
    </submittedName>
</protein>
<reference evidence="4" key="1">
    <citation type="journal article" date="2016" name="Genome Announc.">
        <title>Revised genome sequence of the purple photosynthetic bacterium Blastochloris viridis.</title>
        <authorList>
            <person name="Liu L.N."/>
            <person name="Faulkner M."/>
            <person name="Liu X."/>
            <person name="Huang F."/>
            <person name="Darby A.C."/>
            <person name="Hall N."/>
        </authorList>
    </citation>
    <scope>NUCLEOTIDE SEQUENCE [LARGE SCALE GENOMIC DNA]</scope>
    <source>
        <strain evidence="4">ATCC 19567 / DSM 133 / F</strain>
    </source>
</reference>